<protein>
    <submittedName>
        <fullName evidence="1">Uncharacterized protein</fullName>
    </submittedName>
</protein>
<dbReference type="AlphaFoldDB" id="A0AAF0A0Z9"/>
<reference evidence="1" key="1">
    <citation type="submission" date="2022-03" db="EMBL/GenBank/DDBJ databases">
        <title>Characterization and genomic analysis of a Streptococcus dysgalactiae associated with cultured channel catfish mortalities in China.</title>
        <authorList>
            <person name="Wang J."/>
            <person name="Geng Y."/>
        </authorList>
    </citation>
    <scope>NUCLEOTIDE SEQUENCE</scope>
    <source>
        <strain evidence="1">WJ001</strain>
    </source>
</reference>
<evidence type="ECO:0000313" key="2">
    <source>
        <dbReference type="Proteomes" id="UP001164948"/>
    </source>
</evidence>
<evidence type="ECO:0000313" key="1">
    <source>
        <dbReference type="EMBL" id="WAI93306.1"/>
    </source>
</evidence>
<name>A0AAF0A0Z9_STRDY</name>
<proteinExistence type="predicted"/>
<sequence length="64" mass="7444">MMIQKGVQKQHVTAVSEKRIKIVKKAKYDEGKSINPDYFYGIAIYHGSQEVYRPIYPFVRNPAL</sequence>
<dbReference type="RefSeq" id="WP_148668944.1">
    <property type="nucleotide sequence ID" value="NZ_CP095081.1"/>
</dbReference>
<dbReference type="EMBL" id="CP095081">
    <property type="protein sequence ID" value="WAI93306.1"/>
    <property type="molecule type" value="Genomic_DNA"/>
</dbReference>
<dbReference type="Proteomes" id="UP001164948">
    <property type="component" value="Chromosome"/>
</dbReference>
<organism evidence="1 2">
    <name type="scientific">Streptococcus dysgalactiae</name>
    <dbReference type="NCBI Taxonomy" id="1334"/>
    <lineage>
        <taxon>Bacteria</taxon>
        <taxon>Bacillati</taxon>
        <taxon>Bacillota</taxon>
        <taxon>Bacilli</taxon>
        <taxon>Lactobacillales</taxon>
        <taxon>Streptococcaceae</taxon>
        <taxon>Streptococcus</taxon>
    </lineage>
</organism>
<gene>
    <name evidence="1" type="ORF">MP619_01445</name>
</gene>
<accession>A0AAF0A0Z9</accession>